<protein>
    <submittedName>
        <fullName evidence="1">Uncharacterized protein</fullName>
    </submittedName>
</protein>
<evidence type="ECO:0000313" key="1">
    <source>
        <dbReference type="EnsemblPlants" id="KQL13966"/>
    </source>
</evidence>
<keyword evidence="2" id="KW-1185">Reference proteome</keyword>
<dbReference type="EMBL" id="AGNK02001499">
    <property type="status" value="NOT_ANNOTATED_CDS"/>
    <property type="molecule type" value="Genomic_DNA"/>
</dbReference>
<dbReference type="HOGENOM" id="CLU_3411198_0_0_1"/>
<reference evidence="2" key="1">
    <citation type="journal article" date="2012" name="Nat. Biotechnol.">
        <title>Reference genome sequence of the model plant Setaria.</title>
        <authorList>
            <person name="Bennetzen J.L."/>
            <person name="Schmutz J."/>
            <person name="Wang H."/>
            <person name="Percifield R."/>
            <person name="Hawkins J."/>
            <person name="Pontaroli A.C."/>
            <person name="Estep M."/>
            <person name="Feng L."/>
            <person name="Vaughn J.N."/>
            <person name="Grimwood J."/>
            <person name="Jenkins J."/>
            <person name="Barry K."/>
            <person name="Lindquist E."/>
            <person name="Hellsten U."/>
            <person name="Deshpande S."/>
            <person name="Wang X."/>
            <person name="Wu X."/>
            <person name="Mitros T."/>
            <person name="Triplett J."/>
            <person name="Yang X."/>
            <person name="Ye C.Y."/>
            <person name="Mauro-Herrera M."/>
            <person name="Wang L."/>
            <person name="Li P."/>
            <person name="Sharma M."/>
            <person name="Sharma R."/>
            <person name="Ronald P.C."/>
            <person name="Panaud O."/>
            <person name="Kellogg E.A."/>
            <person name="Brutnell T.P."/>
            <person name="Doust A.N."/>
            <person name="Tuskan G.A."/>
            <person name="Rokhsar D."/>
            <person name="Devos K.M."/>
        </authorList>
    </citation>
    <scope>NUCLEOTIDE SEQUENCE [LARGE SCALE GENOMIC DNA]</scope>
    <source>
        <strain evidence="2">cv. Yugu1</strain>
    </source>
</reference>
<dbReference type="Gramene" id="KQL13966">
    <property type="protein sequence ID" value="KQL13966"/>
    <property type="gene ID" value="SETIT_025506mg"/>
</dbReference>
<reference evidence="1" key="2">
    <citation type="submission" date="2018-08" db="UniProtKB">
        <authorList>
            <consortium name="EnsemblPlants"/>
        </authorList>
    </citation>
    <scope>IDENTIFICATION</scope>
    <source>
        <strain evidence="1">Yugu1</strain>
    </source>
</reference>
<dbReference type="InParanoid" id="K3ZG04"/>
<sequence>MLTAMLCSKAVKAMTPISEHLQQPFLLSI</sequence>
<accession>K3ZG04</accession>
<name>K3ZG04_SETIT</name>
<proteinExistence type="predicted"/>
<organism evidence="1 2">
    <name type="scientific">Setaria italica</name>
    <name type="common">Foxtail millet</name>
    <name type="synonym">Panicum italicum</name>
    <dbReference type="NCBI Taxonomy" id="4555"/>
    <lineage>
        <taxon>Eukaryota</taxon>
        <taxon>Viridiplantae</taxon>
        <taxon>Streptophyta</taxon>
        <taxon>Embryophyta</taxon>
        <taxon>Tracheophyta</taxon>
        <taxon>Spermatophyta</taxon>
        <taxon>Magnoliopsida</taxon>
        <taxon>Liliopsida</taxon>
        <taxon>Poales</taxon>
        <taxon>Poaceae</taxon>
        <taxon>PACMAD clade</taxon>
        <taxon>Panicoideae</taxon>
        <taxon>Panicodae</taxon>
        <taxon>Paniceae</taxon>
        <taxon>Cenchrinae</taxon>
        <taxon>Setaria</taxon>
    </lineage>
</organism>
<evidence type="ECO:0000313" key="2">
    <source>
        <dbReference type="Proteomes" id="UP000004995"/>
    </source>
</evidence>
<dbReference type="AlphaFoldDB" id="K3ZG04"/>
<dbReference type="EnsemblPlants" id="KQL13966">
    <property type="protein sequence ID" value="KQL13966"/>
    <property type="gene ID" value="SETIT_025506mg"/>
</dbReference>
<dbReference type="Proteomes" id="UP000004995">
    <property type="component" value="Unassembled WGS sequence"/>
</dbReference>